<name>A0A8H4KZA9_9HYPO</name>
<evidence type="ECO:0000313" key="3">
    <source>
        <dbReference type="Proteomes" id="UP000554235"/>
    </source>
</evidence>
<evidence type="ECO:0000313" key="2">
    <source>
        <dbReference type="EMBL" id="KAF4460180.1"/>
    </source>
</evidence>
<comment type="caution">
    <text evidence="2">The sequence shown here is derived from an EMBL/GenBank/DDBJ whole genome shotgun (WGS) entry which is preliminary data.</text>
</comment>
<accession>A0A8H4KZA9</accession>
<keyword evidence="3" id="KW-1185">Reference proteome</keyword>
<dbReference type="Proteomes" id="UP000554235">
    <property type="component" value="Unassembled WGS sequence"/>
</dbReference>
<organism evidence="2 3">
    <name type="scientific">Fusarium albosuccineum</name>
    <dbReference type="NCBI Taxonomy" id="1237068"/>
    <lineage>
        <taxon>Eukaryota</taxon>
        <taxon>Fungi</taxon>
        <taxon>Dikarya</taxon>
        <taxon>Ascomycota</taxon>
        <taxon>Pezizomycotina</taxon>
        <taxon>Sordariomycetes</taxon>
        <taxon>Hypocreomycetidae</taxon>
        <taxon>Hypocreales</taxon>
        <taxon>Nectriaceae</taxon>
        <taxon>Fusarium</taxon>
        <taxon>Fusarium decemcellulare species complex</taxon>
    </lineage>
</organism>
<dbReference type="EMBL" id="JAADYS010001998">
    <property type="protein sequence ID" value="KAF4460180.1"/>
    <property type="molecule type" value="Genomic_DNA"/>
</dbReference>
<sequence length="125" mass="13867">MLVAFYIAVDNNNNNNNTTTTTTITTKTDPLAWDPPCSPPRKRPGSMASSAMRLRVWQALDPENERFPVPRPYRLRQHQRRQPLPSIFPATWSTGCRGAIDSSPGRGSQGPLSQSHTLSTLHRGG</sequence>
<reference evidence="2 3" key="1">
    <citation type="submission" date="2020-01" db="EMBL/GenBank/DDBJ databases">
        <title>Identification and distribution of gene clusters putatively required for synthesis of sphingolipid metabolism inhibitors in phylogenetically diverse species of the filamentous fungus Fusarium.</title>
        <authorList>
            <person name="Kim H.-S."/>
            <person name="Busman M."/>
            <person name="Brown D.W."/>
            <person name="Divon H."/>
            <person name="Uhlig S."/>
            <person name="Proctor R.H."/>
        </authorList>
    </citation>
    <scope>NUCLEOTIDE SEQUENCE [LARGE SCALE GENOMIC DNA]</scope>
    <source>
        <strain evidence="2 3">NRRL 20459</strain>
    </source>
</reference>
<evidence type="ECO:0000256" key="1">
    <source>
        <dbReference type="SAM" id="MobiDB-lite"/>
    </source>
</evidence>
<dbReference type="AlphaFoldDB" id="A0A8H4KZA9"/>
<feature type="compositionally biased region" description="Polar residues" evidence="1">
    <location>
        <begin position="110"/>
        <end position="125"/>
    </location>
</feature>
<feature type="region of interest" description="Disordered" evidence="1">
    <location>
        <begin position="18"/>
        <end position="49"/>
    </location>
</feature>
<feature type="compositionally biased region" description="Low complexity" evidence="1">
    <location>
        <begin position="18"/>
        <end position="28"/>
    </location>
</feature>
<protein>
    <submittedName>
        <fullName evidence="2">Uncharacterized protein</fullName>
    </submittedName>
</protein>
<proteinExistence type="predicted"/>
<gene>
    <name evidence="2" type="ORF">FALBO_13042</name>
</gene>
<feature type="region of interest" description="Disordered" evidence="1">
    <location>
        <begin position="95"/>
        <end position="125"/>
    </location>
</feature>